<dbReference type="WBParaSite" id="nRc.2.0.1.t42146-RA">
    <property type="protein sequence ID" value="nRc.2.0.1.t42146-RA"/>
    <property type="gene ID" value="nRc.2.0.1.g42146"/>
</dbReference>
<dbReference type="InterPro" id="IPR001124">
    <property type="entry name" value="Lipid-bd_serum_glycop_C"/>
</dbReference>
<evidence type="ECO:0000256" key="1">
    <source>
        <dbReference type="SAM" id="SignalP"/>
    </source>
</evidence>
<dbReference type="SUPFAM" id="SSF55394">
    <property type="entry name" value="Bactericidal permeability-increasing protein, BPI"/>
    <property type="match status" value="1"/>
</dbReference>
<keyword evidence="3" id="KW-1185">Reference proteome</keyword>
<name>A0A915KUJ5_ROMCU</name>
<feature type="signal peptide" evidence="1">
    <location>
        <begin position="1"/>
        <end position="19"/>
    </location>
</feature>
<evidence type="ECO:0000313" key="3">
    <source>
        <dbReference type="Proteomes" id="UP000887565"/>
    </source>
</evidence>
<feature type="domain" description="Lipid-binding serum glycoprotein C-terminal" evidence="2">
    <location>
        <begin position="286"/>
        <end position="392"/>
    </location>
</feature>
<dbReference type="PANTHER" id="PTHR10504:SF137">
    <property type="entry name" value="BPI FOLD-CONTAINING FAMILY C PROTEIN"/>
    <property type="match status" value="1"/>
</dbReference>
<dbReference type="Gene3D" id="3.15.10.10">
    <property type="entry name" value="Bactericidal permeability-increasing protein, domain 1"/>
    <property type="match status" value="1"/>
</dbReference>
<dbReference type="Proteomes" id="UP000887565">
    <property type="component" value="Unplaced"/>
</dbReference>
<dbReference type="Pfam" id="PF02886">
    <property type="entry name" value="LBP_BPI_CETP_C"/>
    <property type="match status" value="1"/>
</dbReference>
<dbReference type="InterPro" id="IPR032942">
    <property type="entry name" value="BPI/LBP/Plunc"/>
</dbReference>
<dbReference type="AlphaFoldDB" id="A0A915KUJ5"/>
<evidence type="ECO:0000259" key="2">
    <source>
        <dbReference type="Pfam" id="PF02886"/>
    </source>
</evidence>
<proteinExistence type="predicted"/>
<organism evidence="3 4">
    <name type="scientific">Romanomermis culicivorax</name>
    <name type="common">Nematode worm</name>
    <dbReference type="NCBI Taxonomy" id="13658"/>
    <lineage>
        <taxon>Eukaryota</taxon>
        <taxon>Metazoa</taxon>
        <taxon>Ecdysozoa</taxon>
        <taxon>Nematoda</taxon>
        <taxon>Enoplea</taxon>
        <taxon>Dorylaimia</taxon>
        <taxon>Mermithida</taxon>
        <taxon>Mermithoidea</taxon>
        <taxon>Mermithidae</taxon>
        <taxon>Romanomermis</taxon>
    </lineage>
</organism>
<evidence type="ECO:0000313" key="4">
    <source>
        <dbReference type="WBParaSite" id="nRc.2.0.1.t42146-RA"/>
    </source>
</evidence>
<dbReference type="Gene3D" id="3.15.20.10">
    <property type="entry name" value="Bactericidal permeability-increasing protein, domain 2"/>
    <property type="match status" value="1"/>
</dbReference>
<dbReference type="InterPro" id="IPR017943">
    <property type="entry name" value="Bactericidal_perm-incr_a/b_dom"/>
</dbReference>
<sequence length="416" mass="45157">MKTISIFVLFLLVVNKVQYTCCQTKPTTVFHTTTVNNAINIQSLDGVQNSPGFIVVFRPSGIAALAQTFGQLIDTELPKITLQKADIPLPLLSNGIYSVQQIKITSYTPANREFELSHSLTVLPNDRLNWLSQQFSFVSNGTFAARIFQLLGVPQQAAGNVGVKASGASVNLTMVAGVFGQLLDFLKTKPQDPTPLVNQIICDTASYYADTVVNQMFQLSPINSTFVEDASKTVVNGYPDLSTNDLVFNYGLKDAHALKVPKQSSTVTGYVLDNVGEISWRNQGGTGFNPPVVDVTGPSNSQVDIYVTDYVANSLLYHAYVHKLLDFSANEKNATTMKPHLLAACAVPKNGGVVDPCLGNYLTELAKKYAGQTMQMDVVMSSAPFVIFDQAAKNILQSSFVVNFLEAGCNKQDGKK</sequence>
<dbReference type="PANTHER" id="PTHR10504">
    <property type="entry name" value="BACTERICIDAL PERMEABILITY-INCREASING BPI PROTEIN-RELATED"/>
    <property type="match status" value="1"/>
</dbReference>
<protein>
    <submittedName>
        <fullName evidence="4">Lipid-binding serum glycoprotein C-terminal domain-containing protein</fullName>
    </submittedName>
</protein>
<reference evidence="4" key="1">
    <citation type="submission" date="2022-11" db="UniProtKB">
        <authorList>
            <consortium name="WormBaseParasite"/>
        </authorList>
    </citation>
    <scope>IDENTIFICATION</scope>
</reference>
<feature type="chain" id="PRO_5037976991" evidence="1">
    <location>
        <begin position="20"/>
        <end position="416"/>
    </location>
</feature>
<accession>A0A915KUJ5</accession>
<dbReference type="GO" id="GO:0005615">
    <property type="term" value="C:extracellular space"/>
    <property type="evidence" value="ECO:0007669"/>
    <property type="project" value="TreeGrafter"/>
</dbReference>
<dbReference type="GO" id="GO:0008289">
    <property type="term" value="F:lipid binding"/>
    <property type="evidence" value="ECO:0007669"/>
    <property type="project" value="InterPro"/>
</dbReference>
<keyword evidence="1" id="KW-0732">Signal</keyword>